<keyword evidence="9 11" id="KW-0406">Ion transport</keyword>
<evidence type="ECO:0000313" key="13">
    <source>
        <dbReference type="Proteomes" id="UP000521199"/>
    </source>
</evidence>
<comment type="function">
    <text evidence="11">Part of the high-affinity ATP-driven potassium transport (or Kdp) system, which catalyzes the hydrolysis of ATP coupled with the electrogenic transport of potassium into the cytoplasm. This subunit acts as a catalytic chaperone that increases the ATP-binding affinity of the ATP-hydrolyzing subunit KdpB by the formation of a transient KdpB/KdpC/ATP ternary complex.</text>
</comment>
<dbReference type="HAMAP" id="MF_00276">
    <property type="entry name" value="KdpC"/>
    <property type="match status" value="1"/>
</dbReference>
<evidence type="ECO:0000256" key="5">
    <source>
        <dbReference type="ARBA" id="ARBA00022741"/>
    </source>
</evidence>
<evidence type="ECO:0000313" key="12">
    <source>
        <dbReference type="EMBL" id="MBB5208547.1"/>
    </source>
</evidence>
<keyword evidence="4 11" id="KW-0812">Transmembrane</keyword>
<evidence type="ECO:0000256" key="3">
    <source>
        <dbReference type="ARBA" id="ARBA00022538"/>
    </source>
</evidence>
<comment type="caution">
    <text evidence="12">The sequence shown here is derived from an EMBL/GenBank/DDBJ whole genome shotgun (WGS) entry which is preliminary data.</text>
</comment>
<dbReference type="EMBL" id="JACHHP010000003">
    <property type="protein sequence ID" value="MBB5208547.1"/>
    <property type="molecule type" value="Genomic_DNA"/>
</dbReference>
<keyword evidence="6 11" id="KW-0067">ATP-binding</keyword>
<keyword evidence="1 11" id="KW-0813">Transport</keyword>
<evidence type="ECO:0000256" key="2">
    <source>
        <dbReference type="ARBA" id="ARBA00022475"/>
    </source>
</evidence>
<sequence length="201" mass="20779">MPVDAADSPGAVSDRVGARAPLVFALIVLLGFGLLYSLVGTGLGRMLFPMQAGGSVIERDGMAVGSALIAQPFTDARYFQPRPSAAGYDARAASGSNLARSNPALAERIAGARAAVALRDGVAEADVVPDLLTQSGGGLDPHLSPAGARQQIARVARARGLREDEVLALVEAHTETEQFGVFGAARVNVLHLNLALDARSR</sequence>
<dbReference type="Pfam" id="PF02669">
    <property type="entry name" value="KdpC"/>
    <property type="match status" value="1"/>
</dbReference>
<gene>
    <name evidence="11" type="primary">kdpC</name>
    <name evidence="12" type="ORF">HNQ52_002089</name>
</gene>
<dbReference type="GO" id="GO:0005886">
    <property type="term" value="C:plasma membrane"/>
    <property type="evidence" value="ECO:0007669"/>
    <property type="project" value="UniProtKB-SubCell"/>
</dbReference>
<comment type="subunit">
    <text evidence="11">The system is composed of three essential subunits: KdpA, KdpB and KdpC.</text>
</comment>
<keyword evidence="13" id="KW-1185">Reference proteome</keyword>
<comment type="similarity">
    <text evidence="11">Belongs to the KdpC family.</text>
</comment>
<keyword evidence="8 11" id="KW-1133">Transmembrane helix</keyword>
<feature type="transmembrane region" description="Helical" evidence="11">
    <location>
        <begin position="20"/>
        <end position="39"/>
    </location>
</feature>
<evidence type="ECO:0000256" key="8">
    <source>
        <dbReference type="ARBA" id="ARBA00022989"/>
    </source>
</evidence>
<dbReference type="GO" id="GO:0008556">
    <property type="term" value="F:P-type potassium transmembrane transporter activity"/>
    <property type="evidence" value="ECO:0007669"/>
    <property type="project" value="InterPro"/>
</dbReference>
<dbReference type="RefSeq" id="WP_425486490.1">
    <property type="nucleotide sequence ID" value="NZ_JACHHP010000003.1"/>
</dbReference>
<dbReference type="PANTHER" id="PTHR30042:SF2">
    <property type="entry name" value="POTASSIUM-TRANSPORTING ATPASE KDPC SUBUNIT"/>
    <property type="match status" value="1"/>
</dbReference>
<evidence type="ECO:0000256" key="11">
    <source>
        <dbReference type="HAMAP-Rule" id="MF_00276"/>
    </source>
</evidence>
<dbReference type="NCBIfam" id="TIGR00681">
    <property type="entry name" value="kdpC"/>
    <property type="match status" value="1"/>
</dbReference>
<keyword evidence="10 11" id="KW-0472">Membrane</keyword>
<organism evidence="12 13">
    <name type="scientific">Chiayiivirga flava</name>
    <dbReference type="NCBI Taxonomy" id="659595"/>
    <lineage>
        <taxon>Bacteria</taxon>
        <taxon>Pseudomonadati</taxon>
        <taxon>Pseudomonadota</taxon>
        <taxon>Gammaproteobacteria</taxon>
        <taxon>Lysobacterales</taxon>
        <taxon>Lysobacteraceae</taxon>
        <taxon>Chiayiivirga</taxon>
    </lineage>
</organism>
<dbReference type="GO" id="GO:0005524">
    <property type="term" value="F:ATP binding"/>
    <property type="evidence" value="ECO:0007669"/>
    <property type="project" value="UniProtKB-UniRule"/>
</dbReference>
<name>A0A7W8D863_9GAMM</name>
<evidence type="ECO:0000256" key="9">
    <source>
        <dbReference type="ARBA" id="ARBA00023065"/>
    </source>
</evidence>
<accession>A0A7W8D863</accession>
<keyword evidence="5 11" id="KW-0547">Nucleotide-binding</keyword>
<comment type="subcellular location">
    <subcellularLocation>
        <location evidence="11">Cell membrane</location>
        <topology evidence="11">Single-pass membrane protein</topology>
    </subcellularLocation>
</comment>
<keyword evidence="2 11" id="KW-1003">Cell membrane</keyword>
<proteinExistence type="inferred from homology"/>
<keyword evidence="7 11" id="KW-0630">Potassium</keyword>
<dbReference type="InterPro" id="IPR003820">
    <property type="entry name" value="KdpC"/>
</dbReference>
<reference evidence="12 13" key="1">
    <citation type="submission" date="2020-08" db="EMBL/GenBank/DDBJ databases">
        <title>Genomic Encyclopedia of Type Strains, Phase IV (KMG-IV): sequencing the most valuable type-strain genomes for metagenomic binning, comparative biology and taxonomic classification.</title>
        <authorList>
            <person name="Goeker M."/>
        </authorList>
    </citation>
    <scope>NUCLEOTIDE SEQUENCE [LARGE SCALE GENOMIC DNA]</scope>
    <source>
        <strain evidence="12 13">DSM 24163</strain>
    </source>
</reference>
<dbReference type="PIRSF" id="PIRSF001296">
    <property type="entry name" value="K_ATPase_KdpC"/>
    <property type="match status" value="1"/>
</dbReference>
<dbReference type="AlphaFoldDB" id="A0A7W8D863"/>
<evidence type="ECO:0000256" key="10">
    <source>
        <dbReference type="ARBA" id="ARBA00023136"/>
    </source>
</evidence>
<evidence type="ECO:0000256" key="1">
    <source>
        <dbReference type="ARBA" id="ARBA00022448"/>
    </source>
</evidence>
<evidence type="ECO:0000256" key="4">
    <source>
        <dbReference type="ARBA" id="ARBA00022692"/>
    </source>
</evidence>
<protein>
    <recommendedName>
        <fullName evidence="11">Potassium-transporting ATPase KdpC subunit</fullName>
    </recommendedName>
    <alternativeName>
        <fullName evidence="11">ATP phosphohydrolase [potassium-transporting] C chain</fullName>
    </alternativeName>
    <alternativeName>
        <fullName evidence="11">Potassium-binding and translocating subunit C</fullName>
    </alternativeName>
    <alternativeName>
        <fullName evidence="11">Potassium-translocating ATPase C chain</fullName>
    </alternativeName>
</protein>
<evidence type="ECO:0000256" key="7">
    <source>
        <dbReference type="ARBA" id="ARBA00022958"/>
    </source>
</evidence>
<dbReference type="NCBIfam" id="NF001454">
    <property type="entry name" value="PRK00315.1"/>
    <property type="match status" value="1"/>
</dbReference>
<dbReference type="Proteomes" id="UP000521199">
    <property type="component" value="Unassembled WGS sequence"/>
</dbReference>
<evidence type="ECO:0000256" key="6">
    <source>
        <dbReference type="ARBA" id="ARBA00022840"/>
    </source>
</evidence>
<keyword evidence="3 11" id="KW-0633">Potassium transport</keyword>
<dbReference type="PANTHER" id="PTHR30042">
    <property type="entry name" value="POTASSIUM-TRANSPORTING ATPASE C CHAIN"/>
    <property type="match status" value="1"/>
</dbReference>